<gene>
    <name evidence="2" type="ORF">E2C01_062607</name>
</gene>
<evidence type="ECO:0000313" key="3">
    <source>
        <dbReference type="Proteomes" id="UP000324222"/>
    </source>
</evidence>
<accession>A0A5B7HGJ3</accession>
<feature type="compositionally biased region" description="Acidic residues" evidence="1">
    <location>
        <begin position="44"/>
        <end position="65"/>
    </location>
</feature>
<comment type="caution">
    <text evidence="2">The sequence shown here is derived from an EMBL/GenBank/DDBJ whole genome shotgun (WGS) entry which is preliminary data.</text>
</comment>
<evidence type="ECO:0000313" key="2">
    <source>
        <dbReference type="EMBL" id="MPC68407.1"/>
    </source>
</evidence>
<feature type="compositionally biased region" description="Low complexity" evidence="1">
    <location>
        <begin position="66"/>
        <end position="81"/>
    </location>
</feature>
<keyword evidence="3" id="KW-1185">Reference proteome</keyword>
<dbReference type="AlphaFoldDB" id="A0A5B7HGJ3"/>
<organism evidence="2 3">
    <name type="scientific">Portunus trituberculatus</name>
    <name type="common">Swimming crab</name>
    <name type="synonym">Neptunus trituberculatus</name>
    <dbReference type="NCBI Taxonomy" id="210409"/>
    <lineage>
        <taxon>Eukaryota</taxon>
        <taxon>Metazoa</taxon>
        <taxon>Ecdysozoa</taxon>
        <taxon>Arthropoda</taxon>
        <taxon>Crustacea</taxon>
        <taxon>Multicrustacea</taxon>
        <taxon>Malacostraca</taxon>
        <taxon>Eumalacostraca</taxon>
        <taxon>Eucarida</taxon>
        <taxon>Decapoda</taxon>
        <taxon>Pleocyemata</taxon>
        <taxon>Brachyura</taxon>
        <taxon>Eubrachyura</taxon>
        <taxon>Portunoidea</taxon>
        <taxon>Portunidae</taxon>
        <taxon>Portuninae</taxon>
        <taxon>Portunus</taxon>
    </lineage>
</organism>
<reference evidence="2 3" key="1">
    <citation type="submission" date="2019-05" db="EMBL/GenBank/DDBJ databases">
        <title>Another draft genome of Portunus trituberculatus and its Hox gene families provides insights of decapod evolution.</title>
        <authorList>
            <person name="Jeong J.-H."/>
            <person name="Song I."/>
            <person name="Kim S."/>
            <person name="Choi T."/>
            <person name="Kim D."/>
            <person name="Ryu S."/>
            <person name="Kim W."/>
        </authorList>
    </citation>
    <scope>NUCLEOTIDE SEQUENCE [LARGE SCALE GENOMIC DNA]</scope>
    <source>
        <tissue evidence="2">Muscle</tissue>
    </source>
</reference>
<dbReference type="Proteomes" id="UP000324222">
    <property type="component" value="Unassembled WGS sequence"/>
</dbReference>
<sequence length="101" mass="11334">MPDIVGLINTLTAFDNSAHLPTPCNLQYLTTPVFLGLLQRRDDPDDDFSEESDSETDEEQDEEVQEPNGNDSDSGRNGNNSTQSEWYLQNNACMPLLARKK</sequence>
<name>A0A5B7HGJ3_PORTR</name>
<feature type="region of interest" description="Disordered" evidence="1">
    <location>
        <begin position="39"/>
        <end position="88"/>
    </location>
</feature>
<dbReference type="EMBL" id="VSRR010027796">
    <property type="protein sequence ID" value="MPC68407.1"/>
    <property type="molecule type" value="Genomic_DNA"/>
</dbReference>
<protein>
    <submittedName>
        <fullName evidence="2">Uncharacterized protein</fullName>
    </submittedName>
</protein>
<evidence type="ECO:0000256" key="1">
    <source>
        <dbReference type="SAM" id="MobiDB-lite"/>
    </source>
</evidence>
<proteinExistence type="predicted"/>